<dbReference type="InterPro" id="IPR042239">
    <property type="entry name" value="Nop_C"/>
</dbReference>
<dbReference type="SMART" id="SM00931">
    <property type="entry name" value="NOSIC"/>
    <property type="match status" value="1"/>
</dbReference>
<dbReference type="FunFam" id="1.10.246.90:FF:000005">
    <property type="entry name" value="Nucleolar protein 5, putative"/>
    <property type="match status" value="1"/>
</dbReference>
<dbReference type="FunFam" id="1.10.287.4070:FF:000001">
    <property type="entry name" value="Probable Nucleolar protein 58"/>
    <property type="match status" value="1"/>
</dbReference>
<keyword evidence="10" id="KW-1185">Reference proteome</keyword>
<dbReference type="Proteomes" id="UP000268162">
    <property type="component" value="Unassembled WGS sequence"/>
</dbReference>
<dbReference type="InterPro" id="IPR002687">
    <property type="entry name" value="Nop_dom"/>
</dbReference>
<dbReference type="Gene3D" id="1.10.287.660">
    <property type="entry name" value="Helix hairpin bin"/>
    <property type="match status" value="1"/>
</dbReference>
<name>A0A4V1J423_9FUNG</name>
<evidence type="ECO:0000256" key="2">
    <source>
        <dbReference type="ARBA" id="ARBA00009211"/>
    </source>
</evidence>
<dbReference type="InterPro" id="IPR045056">
    <property type="entry name" value="Nop56/Nop58"/>
</dbReference>
<keyword evidence="5" id="KW-0539">Nucleus</keyword>
<feature type="region of interest" description="Disordered" evidence="7">
    <location>
        <begin position="370"/>
        <end position="481"/>
    </location>
</feature>
<dbReference type="AlphaFoldDB" id="A0A4V1J423"/>
<evidence type="ECO:0000256" key="5">
    <source>
        <dbReference type="ARBA" id="ARBA00023242"/>
    </source>
</evidence>
<proteinExistence type="inferred from homology"/>
<dbReference type="InterPro" id="IPR036070">
    <property type="entry name" value="Nop_dom_sf"/>
</dbReference>
<protein>
    <recommendedName>
        <fullName evidence="3">Nucleolar protein 58</fullName>
    </recommendedName>
</protein>
<dbReference type="GO" id="GO:0031428">
    <property type="term" value="C:box C/D methylation guide snoRNP complex"/>
    <property type="evidence" value="ECO:0007669"/>
    <property type="project" value="InterPro"/>
</dbReference>
<evidence type="ECO:0000256" key="4">
    <source>
        <dbReference type="ARBA" id="ARBA00022517"/>
    </source>
</evidence>
<feature type="compositionally biased region" description="Polar residues" evidence="7">
    <location>
        <begin position="405"/>
        <end position="414"/>
    </location>
</feature>
<dbReference type="InterPro" id="IPR012976">
    <property type="entry name" value="NOSIC"/>
</dbReference>
<comment type="function">
    <text evidence="6">Required for pre-18S rRNA processing. May bind microtubules.</text>
</comment>
<dbReference type="GO" id="GO:0030515">
    <property type="term" value="F:snoRNA binding"/>
    <property type="evidence" value="ECO:0007669"/>
    <property type="project" value="InterPro"/>
</dbReference>
<dbReference type="PROSITE" id="PS51358">
    <property type="entry name" value="NOP"/>
    <property type="match status" value="1"/>
</dbReference>
<dbReference type="SUPFAM" id="SSF89124">
    <property type="entry name" value="Nop domain"/>
    <property type="match status" value="1"/>
</dbReference>
<comment type="subcellular location">
    <subcellularLocation>
        <location evidence="1">Nucleus</location>
        <location evidence="1">Nucleolus</location>
    </subcellularLocation>
</comment>
<evidence type="ECO:0000256" key="3">
    <source>
        <dbReference type="ARBA" id="ARBA00020379"/>
    </source>
</evidence>
<dbReference type="InterPro" id="IPR029012">
    <property type="entry name" value="Helix_hairpin_bin_sf"/>
</dbReference>
<evidence type="ECO:0000256" key="6">
    <source>
        <dbReference type="ARBA" id="ARBA00024837"/>
    </source>
</evidence>
<dbReference type="Gene3D" id="1.10.246.90">
    <property type="entry name" value="Nop domain"/>
    <property type="match status" value="1"/>
</dbReference>
<dbReference type="Pfam" id="PF01798">
    <property type="entry name" value="Nop"/>
    <property type="match status" value="1"/>
</dbReference>
<evidence type="ECO:0000313" key="9">
    <source>
        <dbReference type="EMBL" id="RKP34059.1"/>
    </source>
</evidence>
<dbReference type="PANTHER" id="PTHR10894:SF1">
    <property type="entry name" value="NUCLEOLAR PROTEIN 58"/>
    <property type="match status" value="1"/>
</dbReference>
<evidence type="ECO:0000313" key="10">
    <source>
        <dbReference type="Proteomes" id="UP000268162"/>
    </source>
</evidence>
<comment type="similarity">
    <text evidence="2">Belongs to the NOP5/NOP56 family.</text>
</comment>
<dbReference type="STRING" id="215637.A0A4V1J423"/>
<dbReference type="GO" id="GO:0042254">
    <property type="term" value="P:ribosome biogenesis"/>
    <property type="evidence" value="ECO:0007669"/>
    <property type="project" value="UniProtKB-KW"/>
</dbReference>
<evidence type="ECO:0000256" key="7">
    <source>
        <dbReference type="SAM" id="MobiDB-lite"/>
    </source>
</evidence>
<feature type="domain" description="Nop" evidence="8">
    <location>
        <begin position="253"/>
        <end position="371"/>
    </location>
</feature>
<feature type="compositionally biased region" description="Basic residues" evidence="7">
    <location>
        <begin position="466"/>
        <end position="475"/>
    </location>
</feature>
<organism evidence="9 10">
    <name type="scientific">Dimargaris cristalligena</name>
    <dbReference type="NCBI Taxonomy" id="215637"/>
    <lineage>
        <taxon>Eukaryota</taxon>
        <taxon>Fungi</taxon>
        <taxon>Fungi incertae sedis</taxon>
        <taxon>Zoopagomycota</taxon>
        <taxon>Kickxellomycotina</taxon>
        <taxon>Dimargaritomycetes</taxon>
        <taxon>Dimargaritales</taxon>
        <taxon>Dimargaritaceae</taxon>
        <taxon>Dimargaris</taxon>
    </lineage>
</organism>
<keyword evidence="4" id="KW-0690">Ribosome biogenesis</keyword>
<sequence>MLVLYETPAGFALFKADGKNLLSNPEDLWQSFATPELASATVQLHGFQKFESTVDALSAYTAVLDAKVPTSLQTFLTNALTPSEWKKQELAVADPKLGSALDAALNLKVVSDSSVMELFRGIRSQLDTVLTGLSQQDLGAMSLGLSHSLSRYRLKFSPDKVDTMIIQAIGLLDDLDKELNIYAMRAKEWYGWHFPEMTRIVGDNLMYAKTVRTMGVRTNAATTDLSGVLPEELEQEVKHAAEVSMGTEISDEDITNIHHLCDQLVGARLIAHAGSAMNLAKMPASTIQIMGAEKALFRALKTKSNTPKFGLIYHASLMGQVGATMKGKIARSLGAKAALSIRVDALSEDTTAEMGLAARSKIEGRIRQLESRHAVSASRKGRSKVQAKPSKYEPKAQATYDTRLDSTITKSTTAPVEAITPPAAKESVSPSEPKSEKKEKKDKKDKKRKADDAGEDAVESGETPAKKKKEKKEKKDKKSKD</sequence>
<dbReference type="PANTHER" id="PTHR10894">
    <property type="entry name" value="NUCLEOLAR PROTEIN 5 NUCLEOLAR PROTEIN NOP5 NOP58"/>
    <property type="match status" value="1"/>
</dbReference>
<dbReference type="GO" id="GO:0032040">
    <property type="term" value="C:small-subunit processome"/>
    <property type="evidence" value="ECO:0007669"/>
    <property type="project" value="InterPro"/>
</dbReference>
<gene>
    <name evidence="9" type="ORF">BJ085DRAFT_41802</name>
</gene>
<evidence type="ECO:0000259" key="8">
    <source>
        <dbReference type="PROSITE" id="PS51358"/>
    </source>
</evidence>
<dbReference type="InterPro" id="IPR012974">
    <property type="entry name" value="NOP58/56_N"/>
</dbReference>
<reference evidence="10" key="1">
    <citation type="journal article" date="2018" name="Nat. Microbiol.">
        <title>Leveraging single-cell genomics to expand the fungal tree of life.</title>
        <authorList>
            <person name="Ahrendt S.R."/>
            <person name="Quandt C.A."/>
            <person name="Ciobanu D."/>
            <person name="Clum A."/>
            <person name="Salamov A."/>
            <person name="Andreopoulos B."/>
            <person name="Cheng J.F."/>
            <person name="Woyke T."/>
            <person name="Pelin A."/>
            <person name="Henrissat B."/>
            <person name="Reynolds N.K."/>
            <person name="Benny G.L."/>
            <person name="Smith M.E."/>
            <person name="James T.Y."/>
            <person name="Grigoriev I.V."/>
        </authorList>
    </citation>
    <scope>NUCLEOTIDE SEQUENCE [LARGE SCALE GENOMIC DNA]</scope>
    <source>
        <strain evidence="10">RSA 468</strain>
    </source>
</reference>
<dbReference type="Pfam" id="PF08156">
    <property type="entry name" value="NOP5NT"/>
    <property type="match status" value="1"/>
</dbReference>
<accession>A0A4V1J423</accession>
<dbReference type="EMBL" id="ML003383">
    <property type="protein sequence ID" value="RKP34059.1"/>
    <property type="molecule type" value="Genomic_DNA"/>
</dbReference>
<evidence type="ECO:0000256" key="1">
    <source>
        <dbReference type="ARBA" id="ARBA00004604"/>
    </source>
</evidence>